<evidence type="ECO:0000313" key="2">
    <source>
        <dbReference type="EMBL" id="KAF9497951.1"/>
    </source>
</evidence>
<protein>
    <submittedName>
        <fullName evidence="2">Uncharacterized protein</fullName>
    </submittedName>
</protein>
<dbReference type="AlphaFoldDB" id="A0A9P6A2B0"/>
<dbReference type="OrthoDB" id="2800503at2759"/>
<name>A0A9P6A2B0_PLEER</name>
<reference evidence="2" key="1">
    <citation type="submission" date="2020-11" db="EMBL/GenBank/DDBJ databases">
        <authorList>
            <consortium name="DOE Joint Genome Institute"/>
            <person name="Ahrendt S."/>
            <person name="Riley R."/>
            <person name="Andreopoulos W."/>
            <person name="Labutti K."/>
            <person name="Pangilinan J."/>
            <person name="Ruiz-Duenas F.J."/>
            <person name="Barrasa J.M."/>
            <person name="Sanchez-Garcia M."/>
            <person name="Camarero S."/>
            <person name="Miyauchi S."/>
            <person name="Serrano A."/>
            <person name="Linde D."/>
            <person name="Babiker R."/>
            <person name="Drula E."/>
            <person name="Ayuso-Fernandez I."/>
            <person name="Pacheco R."/>
            <person name="Padilla G."/>
            <person name="Ferreira P."/>
            <person name="Barriuso J."/>
            <person name="Kellner H."/>
            <person name="Castanera R."/>
            <person name="Alfaro M."/>
            <person name="Ramirez L."/>
            <person name="Pisabarro A.G."/>
            <person name="Kuo A."/>
            <person name="Tritt A."/>
            <person name="Lipzen A."/>
            <person name="He G."/>
            <person name="Yan M."/>
            <person name="Ng V."/>
            <person name="Cullen D."/>
            <person name="Martin F."/>
            <person name="Rosso M.-N."/>
            <person name="Henrissat B."/>
            <person name="Hibbett D."/>
            <person name="Martinez A.T."/>
            <person name="Grigoriev I.V."/>
        </authorList>
    </citation>
    <scope>NUCLEOTIDE SEQUENCE</scope>
    <source>
        <strain evidence="2">ATCC 90797</strain>
    </source>
</reference>
<evidence type="ECO:0000313" key="3">
    <source>
        <dbReference type="Proteomes" id="UP000807025"/>
    </source>
</evidence>
<proteinExistence type="predicted"/>
<dbReference type="Proteomes" id="UP000807025">
    <property type="component" value="Unassembled WGS sequence"/>
</dbReference>
<evidence type="ECO:0000256" key="1">
    <source>
        <dbReference type="SAM" id="SignalP"/>
    </source>
</evidence>
<comment type="caution">
    <text evidence="2">The sequence shown here is derived from an EMBL/GenBank/DDBJ whole genome shotgun (WGS) entry which is preliminary data.</text>
</comment>
<accession>A0A9P6A2B0</accession>
<gene>
    <name evidence="2" type="ORF">BDN71DRAFT_1386674</name>
</gene>
<dbReference type="EMBL" id="MU154540">
    <property type="protein sequence ID" value="KAF9497951.1"/>
    <property type="molecule type" value="Genomic_DNA"/>
</dbReference>
<feature type="signal peptide" evidence="1">
    <location>
        <begin position="1"/>
        <end position="19"/>
    </location>
</feature>
<keyword evidence="3" id="KW-1185">Reference proteome</keyword>
<feature type="chain" id="PRO_5040478875" evidence="1">
    <location>
        <begin position="20"/>
        <end position="130"/>
    </location>
</feature>
<sequence>MSKVRTLMLTVVVEYVVTCFTPGDQGSLQLIEQSTGLEEKSIKSASWIKPEEQQSVSQQYAHMKMKFTDKQQVNKAIWNGVFIKGKFITVCKDIQEPVICYKCHSVGNGHYANNCTQMQHDICGHCSSGH</sequence>
<keyword evidence="1" id="KW-0732">Signal</keyword>
<organism evidence="2 3">
    <name type="scientific">Pleurotus eryngii</name>
    <name type="common">Boletus of the steppes</name>
    <dbReference type="NCBI Taxonomy" id="5323"/>
    <lineage>
        <taxon>Eukaryota</taxon>
        <taxon>Fungi</taxon>
        <taxon>Dikarya</taxon>
        <taxon>Basidiomycota</taxon>
        <taxon>Agaricomycotina</taxon>
        <taxon>Agaricomycetes</taxon>
        <taxon>Agaricomycetidae</taxon>
        <taxon>Agaricales</taxon>
        <taxon>Pleurotineae</taxon>
        <taxon>Pleurotaceae</taxon>
        <taxon>Pleurotus</taxon>
    </lineage>
</organism>